<reference evidence="2 3" key="1">
    <citation type="submission" date="2023-06" db="EMBL/GenBank/DDBJ databases">
        <authorList>
            <person name="Oyuntsetseg B."/>
            <person name="Kim S.B."/>
        </authorList>
    </citation>
    <scope>NUCLEOTIDE SEQUENCE [LARGE SCALE GENOMIC DNA]</scope>
    <source>
        <strain evidence="2 3">2-15</strain>
    </source>
</reference>
<feature type="chain" id="PRO_5040736801" evidence="1">
    <location>
        <begin position="28"/>
        <end position="146"/>
    </location>
</feature>
<evidence type="ECO:0000313" key="2">
    <source>
        <dbReference type="EMBL" id="WIX74897.1"/>
    </source>
</evidence>
<keyword evidence="1" id="KW-0732">Signal</keyword>
<dbReference type="Proteomes" id="UP001236014">
    <property type="component" value="Chromosome"/>
</dbReference>
<keyword evidence="3" id="KW-1185">Reference proteome</keyword>
<dbReference type="RefSeq" id="WP_285965674.1">
    <property type="nucleotide sequence ID" value="NZ_CP127294.1"/>
</dbReference>
<gene>
    <name evidence="2" type="ORF">QRX50_25330</name>
</gene>
<evidence type="ECO:0000256" key="1">
    <source>
        <dbReference type="SAM" id="SignalP"/>
    </source>
</evidence>
<dbReference type="KEGG" id="acab:QRX50_25330"/>
<name>A0A9Y2I8C7_9PSEU</name>
<organism evidence="2 3">
    <name type="scientific">Amycolatopsis carbonis</name>
    <dbReference type="NCBI Taxonomy" id="715471"/>
    <lineage>
        <taxon>Bacteria</taxon>
        <taxon>Bacillati</taxon>
        <taxon>Actinomycetota</taxon>
        <taxon>Actinomycetes</taxon>
        <taxon>Pseudonocardiales</taxon>
        <taxon>Pseudonocardiaceae</taxon>
        <taxon>Amycolatopsis</taxon>
    </lineage>
</organism>
<dbReference type="EMBL" id="CP127294">
    <property type="protein sequence ID" value="WIX74897.1"/>
    <property type="molecule type" value="Genomic_DNA"/>
</dbReference>
<protein>
    <submittedName>
        <fullName evidence="2">Uncharacterized protein</fullName>
    </submittedName>
</protein>
<feature type="signal peptide" evidence="1">
    <location>
        <begin position="1"/>
        <end position="27"/>
    </location>
</feature>
<sequence length="146" mass="15040">MDAHKLALAIGTVAVLAVGAGSSVALAHTLDGAGGAPRAAAAGTVPAEPGRDVTLRAGQEAQLSTKDLTVRYTRLVEDSRCSEHVTCVWSGDAVVAIQLSQPGRGEQTAAQLHTGRRGPHDLTYAAAHVELVDVSRAGERITLRVS</sequence>
<proteinExistence type="predicted"/>
<evidence type="ECO:0000313" key="3">
    <source>
        <dbReference type="Proteomes" id="UP001236014"/>
    </source>
</evidence>
<dbReference type="AlphaFoldDB" id="A0A9Y2I8C7"/>
<accession>A0A9Y2I8C7</accession>